<feature type="domain" description="HTH cro/C1-type" evidence="1">
    <location>
        <begin position="21"/>
        <end position="71"/>
    </location>
</feature>
<evidence type="ECO:0000259" key="1">
    <source>
        <dbReference type="PROSITE" id="PS50943"/>
    </source>
</evidence>
<organism evidence="2 3">
    <name type="scientific">Streptomyces brevispora</name>
    <dbReference type="NCBI Taxonomy" id="887462"/>
    <lineage>
        <taxon>Bacteria</taxon>
        <taxon>Bacillati</taxon>
        <taxon>Actinomycetota</taxon>
        <taxon>Actinomycetes</taxon>
        <taxon>Kitasatosporales</taxon>
        <taxon>Streptomycetaceae</taxon>
        <taxon>Streptomyces</taxon>
    </lineage>
</organism>
<dbReference type="SMART" id="SM00530">
    <property type="entry name" value="HTH_XRE"/>
    <property type="match status" value="1"/>
</dbReference>
<dbReference type="InterPro" id="IPR043917">
    <property type="entry name" value="DUF5753"/>
</dbReference>
<dbReference type="EMBL" id="CP109114">
    <property type="protein sequence ID" value="WSC15067.1"/>
    <property type="molecule type" value="Genomic_DNA"/>
</dbReference>
<accession>A0ABZ1G592</accession>
<dbReference type="RefSeq" id="WP_411977527.1">
    <property type="nucleotide sequence ID" value="NZ_CP109114.1"/>
</dbReference>
<dbReference type="Pfam" id="PF13560">
    <property type="entry name" value="HTH_31"/>
    <property type="match status" value="1"/>
</dbReference>
<sequence>MHPRNRQRKNASAMKLVGALVARFRIAAGLTQRQLAEQACAQPETIASIEQGRRTLLPPLARVLDSLLDTKGTLETAVDNMPEVDLIPAWAEQYMDLERSALALSFFANQVLPGLLQTEAYARAVFGSRVPAFSPEEIDTHVSNRLERQEIMRRTLPPTTSFIISEAIVRAPLGGPVVHEETLRHLRACADLPGFALQIMPLDRATHAALDGPFILLETPEYQRIAYTETQRGSQLISDPDEVSILSQKYAMLRTQAHNVEDSKGLLDRLLGEL</sequence>
<dbReference type="CDD" id="cd00093">
    <property type="entry name" value="HTH_XRE"/>
    <property type="match status" value="1"/>
</dbReference>
<dbReference type="InterPro" id="IPR010982">
    <property type="entry name" value="Lambda_DNA-bd_dom_sf"/>
</dbReference>
<dbReference type="InterPro" id="IPR001387">
    <property type="entry name" value="Cro/C1-type_HTH"/>
</dbReference>
<reference evidence="2 3" key="1">
    <citation type="submission" date="2022-10" db="EMBL/GenBank/DDBJ databases">
        <title>The complete genomes of actinobacterial strains from the NBC collection.</title>
        <authorList>
            <person name="Joergensen T.S."/>
            <person name="Alvarez Arevalo M."/>
            <person name="Sterndorff E.B."/>
            <person name="Faurdal D."/>
            <person name="Vuksanovic O."/>
            <person name="Mourched A.-S."/>
            <person name="Charusanti P."/>
            <person name="Shaw S."/>
            <person name="Blin K."/>
            <person name="Weber T."/>
        </authorList>
    </citation>
    <scope>NUCLEOTIDE SEQUENCE [LARGE SCALE GENOMIC DNA]</scope>
    <source>
        <strain evidence="2 3">NBC 01769</strain>
    </source>
</reference>
<dbReference type="SUPFAM" id="SSF47413">
    <property type="entry name" value="lambda repressor-like DNA-binding domains"/>
    <property type="match status" value="1"/>
</dbReference>
<keyword evidence="3" id="KW-1185">Reference proteome</keyword>
<name>A0ABZ1G592_9ACTN</name>
<protein>
    <submittedName>
        <fullName evidence="2">Helix-turn-helix domain-containing protein</fullName>
    </submittedName>
</protein>
<dbReference type="Pfam" id="PF19054">
    <property type="entry name" value="DUF5753"/>
    <property type="match status" value="1"/>
</dbReference>
<evidence type="ECO:0000313" key="2">
    <source>
        <dbReference type="EMBL" id="WSC15067.1"/>
    </source>
</evidence>
<proteinExistence type="predicted"/>
<gene>
    <name evidence="2" type="ORF">OIE64_20995</name>
</gene>
<dbReference type="PROSITE" id="PS50943">
    <property type="entry name" value="HTH_CROC1"/>
    <property type="match status" value="1"/>
</dbReference>
<evidence type="ECO:0000313" key="3">
    <source>
        <dbReference type="Proteomes" id="UP001330827"/>
    </source>
</evidence>
<dbReference type="Gene3D" id="1.10.260.40">
    <property type="entry name" value="lambda repressor-like DNA-binding domains"/>
    <property type="match status" value="1"/>
</dbReference>
<dbReference type="Proteomes" id="UP001330827">
    <property type="component" value="Chromosome"/>
</dbReference>